<gene>
    <name evidence="3" type="ORF">OJ962_11260</name>
</gene>
<dbReference type="EMBL" id="JAPCID010000013">
    <property type="protein sequence ID" value="MDA0138081.1"/>
    <property type="molecule type" value="Genomic_DNA"/>
</dbReference>
<comment type="caution">
    <text evidence="3">The sequence shown here is derived from an EMBL/GenBank/DDBJ whole genome shotgun (WGS) entry which is preliminary data.</text>
</comment>
<sequence length="575" mass="58640">MRWVVSLLACAGAVLALPQMAAAQRVQPVAGLADVPDAIVAGPDGAMWATLPADPGRVVRMTPAGAVSYAATGGLGGFPADRRPAALARHEGDLWFTLAGGSGSFARLGSAPLSLAYGRPTAFASGPDGALWMTVDAAPDAITRYTPGSGTEVTHPIVTENPRAIVAGADGALWFTAAPWLGRMTTDGAVSYRWVGAAPTAIAPGPRGSLWYAQSTTVASVHDPTPYAIGSPVGALAAGPDGALWGAARGAIARIVPGEAPTVISEGLDPAAQGVALAAGPDGRMWMGLDRPPYLVRVTVPPVVGEPTATGDAVSAPVNANGVEGRVSAERREADGTWRAFADAPLAGATAAVPARLPLTALGPGEHAVRVTATTSAGSASSEPLTVTRAAAPPAAPDGPVQGRSVAVGVLSGTVEYRVPPSTDYVRLTGSTVLPLGVVLDTEAGKVRVTAQVDGRSQSGDFDGGKFRVKQTATGMTELALAGPLSCTRSERASAAQGSKRKRKRSLWGSDRGGSFRTRGNGSVATVRGTRWRTQDTCAGTTVYVREGAVSVWPRRGGRSVLVRAGQRLFSPRPR</sequence>
<keyword evidence="4" id="KW-1185">Reference proteome</keyword>
<evidence type="ECO:0000256" key="1">
    <source>
        <dbReference type="SAM" id="MobiDB-lite"/>
    </source>
</evidence>
<feature type="chain" id="PRO_5046508430" description="Virginiamycin B lyase" evidence="2">
    <location>
        <begin position="22"/>
        <end position="575"/>
    </location>
</feature>
<dbReference type="InterPro" id="IPR015943">
    <property type="entry name" value="WD40/YVTN_repeat-like_dom_sf"/>
</dbReference>
<organism evidence="3 4">
    <name type="scientific">Solirubrobacter deserti</name>
    <dbReference type="NCBI Taxonomy" id="2282478"/>
    <lineage>
        <taxon>Bacteria</taxon>
        <taxon>Bacillati</taxon>
        <taxon>Actinomycetota</taxon>
        <taxon>Thermoleophilia</taxon>
        <taxon>Solirubrobacterales</taxon>
        <taxon>Solirubrobacteraceae</taxon>
        <taxon>Solirubrobacter</taxon>
    </lineage>
</organism>
<dbReference type="Gene3D" id="2.130.10.10">
    <property type="entry name" value="YVTN repeat-like/Quinoprotein amine dehydrogenase"/>
    <property type="match status" value="2"/>
</dbReference>
<proteinExistence type="predicted"/>
<name>A0ABT4RIB8_9ACTN</name>
<accession>A0ABT4RIB8</accession>
<reference evidence="3" key="1">
    <citation type="submission" date="2022-10" db="EMBL/GenBank/DDBJ databases">
        <title>The WGS of Solirubrobacter sp. CPCC 204708.</title>
        <authorList>
            <person name="Jiang Z."/>
        </authorList>
    </citation>
    <scope>NUCLEOTIDE SEQUENCE</scope>
    <source>
        <strain evidence="3">CPCC 204708</strain>
    </source>
</reference>
<evidence type="ECO:0000313" key="3">
    <source>
        <dbReference type="EMBL" id="MDA0138081.1"/>
    </source>
</evidence>
<evidence type="ECO:0000313" key="4">
    <source>
        <dbReference type="Proteomes" id="UP001147700"/>
    </source>
</evidence>
<dbReference type="SUPFAM" id="SSF63829">
    <property type="entry name" value="Calcium-dependent phosphotriesterase"/>
    <property type="match status" value="1"/>
</dbReference>
<feature type="region of interest" description="Disordered" evidence="1">
    <location>
        <begin position="490"/>
        <end position="526"/>
    </location>
</feature>
<evidence type="ECO:0008006" key="5">
    <source>
        <dbReference type="Google" id="ProtNLM"/>
    </source>
</evidence>
<keyword evidence="2" id="KW-0732">Signal</keyword>
<feature type="signal peptide" evidence="2">
    <location>
        <begin position="1"/>
        <end position="21"/>
    </location>
</feature>
<dbReference type="RefSeq" id="WP_202954157.1">
    <property type="nucleotide sequence ID" value="NZ_JAPCID010000013.1"/>
</dbReference>
<dbReference type="Pfam" id="PF24684">
    <property type="entry name" value="Vgb_lyase"/>
    <property type="match status" value="1"/>
</dbReference>
<evidence type="ECO:0000256" key="2">
    <source>
        <dbReference type="SAM" id="SignalP"/>
    </source>
</evidence>
<dbReference type="Proteomes" id="UP001147700">
    <property type="component" value="Unassembled WGS sequence"/>
</dbReference>
<protein>
    <recommendedName>
        <fullName evidence="5">Virginiamycin B lyase</fullName>
    </recommendedName>
</protein>